<dbReference type="EC" id="2.7.7.7" evidence="12"/>
<dbReference type="SUPFAM" id="SSF56672">
    <property type="entry name" value="DNA/RNA polymerases"/>
    <property type="match status" value="1"/>
</dbReference>
<dbReference type="WBParaSite" id="TREG1_20960.1">
    <property type="protein sequence ID" value="TREG1_20960.1"/>
    <property type="gene ID" value="TREG1_20960"/>
</dbReference>
<dbReference type="InterPro" id="IPR042087">
    <property type="entry name" value="DNA_pol_B_thumb"/>
</dbReference>
<dbReference type="PANTHER" id="PTHR45861:SF1">
    <property type="entry name" value="DNA POLYMERASE ALPHA CATALYTIC SUBUNIT"/>
    <property type="match status" value="1"/>
</dbReference>
<keyword evidence="5 12" id="KW-0235">DNA replication</keyword>
<keyword evidence="10 12" id="KW-0238">DNA-binding</keyword>
<comment type="similarity">
    <text evidence="2 12">Belongs to the DNA polymerase type-B family.</text>
</comment>
<sequence>MEGARNARKPSNMKESRLSLLTRIREARAQGQRLRIERKEEPVYDTVDEAEYAELVRQRLEDDWIIENEGCEYVDDGREIFDDNDEDEELCDLNQKTKNKVSKKKRLNPDIRASESAPLRPSVGRDIRSLFAASASSNPSKKRKEANDLSVDPNLDDLLAELESSVAEVETRRPKISVDSKTIRTTPKRQHSSNYHDTDKPTYSQRRSPERSERRHNFSEDHPQRSSVSENDYPPHIQPSPRPRNPFSCRGPTETDPRVEENKTKMTEDPKIHVSQPIKDTTPSFSEMDVAEFTLDFEAEITEPKELTPNTSDTKPASDATVKPITDLTASWLAAENLVNTDDATWIIETDSVSFPSSSNKGNVLYFYWFDAYEDSKQLPGVVYLFGKLYDHSKFGNYTSCCLRVKDIERRVFLLPRNTSTEDGNPVTVKDVYVEFRDMTSQYKIGKFRCKATTKRYAFEFANVPEESEYLEIRYAASYPALPADLHGRTFSHVFGTNTSFLENLILELQLRGPCWLEIKDASQIQPQISWCQVDYEVSWRSGSGCPMMKLSTVVENQKSSAENSSVLTKIPPAPPLCLAAINMKSVTQTHSSHSEIVSIGLLIDNAYLLDRPIEKSLFQTHYLVLAPPKDAALPYDLRTKLPTYGAQYSPPPSTWLSLNTGPPSTPNIAEKNKSRSSENSSGAGGIDIEPNERALLGRFLTRLHKLDPDLIVGHDLWGHQIELLIQRLNANKVRHWHRIGRLRRSANFSLNSNSRSWLIRHSMPGRLVCDTKVSARELVRSRTYNLSDLANQVLGEVTSKKDDKSSKANSLPKRQVPPVLVSRINGNTTTIRDSDISVMGFGAELADMEIDSADLRCLFSTSDLVRQLIDFCLSDAHLVLRLCHQLQVLPLAVQITSICGNVLSRTLSGGRAERNEALLLHAFNQHGYIVPDPPVSRRGTQNNPMDEWDQIQEQGAEDGGTGRRKPAYTGGLVLEPKKGFYDKYILLLDFNSLYPSIIQEFNICFTTVDRELVATTSSDKESVDLDTIVATLLASVRGDASAASALKSSDKKVRLPTDQEPGLLPAEIRRLVESRREVKKLLANTSSGDASQRAQWNTRQAALKLTANSVYGCLGFAASRFCARGLAALVTGLGRAVLMSTRDLVENMNLEVIYGDTDSIMVNTNTTDLLAALSIGEKVRQEVNKHYRLLELDTDGVYAAMLLLAKKKYAALAINNPIQWAAAAKLAISQGLPPQVVSTKQEMKGLDIVRRDWSALAVAVGRRCVAALLSGEPKDVILDRIHADLTETAEKVREGKLPISDFIITKMLTKNPEDYADSKSQPHVQVALRLNGSNANDKKSATRRIRAGDTVEYIICEDGSGHLATQRGYSPAEVSNRAAKVSNDAESSAQGPLSIDVNYYLAHQIHPVVSRLVAPIEGTSPARIADCLGLDPSGYRRSNVTAIGDEDDENNPDGGLANFTSSITAGDIDPVYVTCPRNCGGPPISITNSAFSVVGKSWFCPTCSHNLLLSEDSTRLVTNRLIFEARRLIVRHELGWMTCEDPACGAITRSFPCPPSSGHHAISESDSLWARGGRPLCAACGGQAVLKSNFSESKLYRQLCFFRYLVSPPNTKNPWTTTDLDVTLPPMVSSILQQCRIHFDHLLLYSAFAMVDLSKLFSGLRPVHKGPEFR</sequence>
<keyword evidence="11" id="KW-0539">Nucleus</keyword>
<dbReference type="PANTHER" id="PTHR45861">
    <property type="entry name" value="DNA POLYMERASE ALPHA CATALYTIC SUBUNIT"/>
    <property type="match status" value="1"/>
</dbReference>
<comment type="subcellular location">
    <subcellularLocation>
        <location evidence="1">Nucleus</location>
    </subcellularLocation>
</comment>
<feature type="region of interest" description="Disordered" evidence="13">
    <location>
        <begin position="653"/>
        <end position="688"/>
    </location>
</feature>
<dbReference type="InterPro" id="IPR015088">
    <property type="entry name" value="Znf_DNA-dir_DNA_pol_B_alpha"/>
</dbReference>
<dbReference type="Gene3D" id="2.40.50.730">
    <property type="match status" value="1"/>
</dbReference>
<dbReference type="InterPro" id="IPR006172">
    <property type="entry name" value="DNA-dir_DNA_pol_B"/>
</dbReference>
<dbReference type="InterPro" id="IPR006134">
    <property type="entry name" value="DNA-dir_DNA_pol_B_multi_dom"/>
</dbReference>
<reference evidence="18" key="1">
    <citation type="submission" date="2022-06" db="EMBL/GenBank/DDBJ databases">
        <authorList>
            <person name="Berger JAMES D."/>
            <person name="Berger JAMES D."/>
        </authorList>
    </citation>
    <scope>NUCLEOTIDE SEQUENCE [LARGE SCALE GENOMIC DNA]</scope>
</reference>
<evidence type="ECO:0000256" key="10">
    <source>
        <dbReference type="ARBA" id="ARBA00023125"/>
    </source>
</evidence>
<evidence type="ECO:0000313" key="19">
    <source>
        <dbReference type="WBParaSite" id="TREG1_20960.1"/>
    </source>
</evidence>
<keyword evidence="6" id="KW-0479">Metal-binding</keyword>
<evidence type="ECO:0000256" key="9">
    <source>
        <dbReference type="ARBA" id="ARBA00022932"/>
    </source>
</evidence>
<feature type="region of interest" description="Disordered" evidence="13">
    <location>
        <begin position="99"/>
        <end position="120"/>
    </location>
</feature>
<dbReference type="GO" id="GO:0003887">
    <property type="term" value="F:DNA-directed DNA polymerase activity"/>
    <property type="evidence" value="ECO:0007669"/>
    <property type="project" value="UniProtKB-KW"/>
</dbReference>
<organism evidence="18 19">
    <name type="scientific">Trichobilharzia regenti</name>
    <name type="common">Nasal bird schistosome</name>
    <dbReference type="NCBI Taxonomy" id="157069"/>
    <lineage>
        <taxon>Eukaryota</taxon>
        <taxon>Metazoa</taxon>
        <taxon>Spiralia</taxon>
        <taxon>Lophotrochozoa</taxon>
        <taxon>Platyhelminthes</taxon>
        <taxon>Trematoda</taxon>
        <taxon>Digenea</taxon>
        <taxon>Strigeidida</taxon>
        <taxon>Schistosomatoidea</taxon>
        <taxon>Schistosomatidae</taxon>
        <taxon>Trichobilharzia</taxon>
    </lineage>
</organism>
<comment type="catalytic activity">
    <reaction evidence="12">
        <text>DNA(n) + a 2'-deoxyribonucleoside 5'-triphosphate = DNA(n+1) + diphosphate</text>
        <dbReference type="Rhea" id="RHEA:22508"/>
        <dbReference type="Rhea" id="RHEA-COMP:17339"/>
        <dbReference type="Rhea" id="RHEA-COMP:17340"/>
        <dbReference type="ChEBI" id="CHEBI:33019"/>
        <dbReference type="ChEBI" id="CHEBI:61560"/>
        <dbReference type="ChEBI" id="CHEBI:173112"/>
        <dbReference type="EC" id="2.7.7.7"/>
    </reaction>
</comment>
<accession>A0AA85JBP8</accession>
<evidence type="ECO:0000256" key="2">
    <source>
        <dbReference type="ARBA" id="ARBA00005755"/>
    </source>
</evidence>
<dbReference type="Gene3D" id="1.10.132.60">
    <property type="entry name" value="DNA polymerase family B, C-terminal domain"/>
    <property type="match status" value="1"/>
</dbReference>
<dbReference type="Gene3D" id="3.90.1600.10">
    <property type="entry name" value="Palm domain of DNA polymerase"/>
    <property type="match status" value="1"/>
</dbReference>
<dbReference type="Gene3D" id="1.10.3200.20">
    <property type="entry name" value="DNA Polymerase alpha, zinc finger"/>
    <property type="match status" value="1"/>
</dbReference>
<dbReference type="Pfam" id="PF12254">
    <property type="entry name" value="DNA_pol_alpha_N"/>
    <property type="match status" value="1"/>
</dbReference>
<dbReference type="InterPro" id="IPR012337">
    <property type="entry name" value="RNaseH-like_sf"/>
</dbReference>
<dbReference type="CDD" id="cd05776">
    <property type="entry name" value="DNA_polB_alpha_exo"/>
    <property type="match status" value="1"/>
</dbReference>
<dbReference type="InterPro" id="IPR038256">
    <property type="entry name" value="Pol_alpha_znc_sf"/>
</dbReference>
<name>A0AA85JBP8_TRIRE</name>
<evidence type="ECO:0000256" key="8">
    <source>
        <dbReference type="ARBA" id="ARBA00022833"/>
    </source>
</evidence>
<dbReference type="InterPro" id="IPR006133">
    <property type="entry name" value="DNA-dir_DNA_pol_B_exonuc"/>
</dbReference>
<dbReference type="NCBIfam" id="TIGR00592">
    <property type="entry name" value="pol2"/>
    <property type="match status" value="1"/>
</dbReference>
<dbReference type="InterPro" id="IPR043502">
    <property type="entry name" value="DNA/RNA_pol_sf"/>
</dbReference>
<feature type="domain" description="Zinc finger DNA-directed DNA polymerase family B alpha" evidence="16">
    <location>
        <begin position="1492"/>
        <end position="1658"/>
    </location>
</feature>
<reference evidence="19" key="2">
    <citation type="submission" date="2023-11" db="UniProtKB">
        <authorList>
            <consortium name="WormBaseParasite"/>
        </authorList>
    </citation>
    <scope>IDENTIFICATION</scope>
</reference>
<evidence type="ECO:0000256" key="1">
    <source>
        <dbReference type="ARBA" id="ARBA00004123"/>
    </source>
</evidence>
<dbReference type="GO" id="GO:0003688">
    <property type="term" value="F:DNA replication origin binding"/>
    <property type="evidence" value="ECO:0007669"/>
    <property type="project" value="TreeGrafter"/>
</dbReference>
<evidence type="ECO:0000256" key="4">
    <source>
        <dbReference type="ARBA" id="ARBA00022695"/>
    </source>
</evidence>
<dbReference type="PROSITE" id="PS00116">
    <property type="entry name" value="DNA_POLYMERASE_B"/>
    <property type="match status" value="1"/>
</dbReference>
<dbReference type="GO" id="GO:0003697">
    <property type="term" value="F:single-stranded DNA binding"/>
    <property type="evidence" value="ECO:0007669"/>
    <property type="project" value="TreeGrafter"/>
</dbReference>
<dbReference type="GO" id="GO:0005658">
    <property type="term" value="C:alpha DNA polymerase:primase complex"/>
    <property type="evidence" value="ECO:0007669"/>
    <property type="project" value="TreeGrafter"/>
</dbReference>
<evidence type="ECO:0000256" key="12">
    <source>
        <dbReference type="RuleBase" id="RU000442"/>
    </source>
</evidence>
<dbReference type="FunFam" id="1.10.132.60:FF:000004">
    <property type="entry name" value="DNA polymerase"/>
    <property type="match status" value="1"/>
</dbReference>
<dbReference type="PRINTS" id="PR00106">
    <property type="entry name" value="DNAPOLB"/>
</dbReference>
<proteinExistence type="inferred from homology"/>
<protein>
    <recommendedName>
        <fullName evidence="12">DNA polymerase</fullName>
        <ecNumber evidence="12">2.7.7.7</ecNumber>
    </recommendedName>
</protein>
<keyword evidence="9 12" id="KW-0239">DNA-directed DNA polymerase</keyword>
<dbReference type="InterPro" id="IPR017964">
    <property type="entry name" value="DNA-dir_DNA_pol_B_CS"/>
</dbReference>
<dbReference type="SUPFAM" id="SSF53098">
    <property type="entry name" value="Ribonuclease H-like"/>
    <property type="match status" value="1"/>
</dbReference>
<feature type="domain" description="DNA-directed DNA polymerase family B multifunctional" evidence="14">
    <location>
        <begin position="904"/>
        <end position="1417"/>
    </location>
</feature>
<evidence type="ECO:0000256" key="11">
    <source>
        <dbReference type="ARBA" id="ARBA00023242"/>
    </source>
</evidence>
<keyword evidence="18" id="KW-1185">Reference proteome</keyword>
<dbReference type="CDD" id="cd05532">
    <property type="entry name" value="POLBc_alpha"/>
    <property type="match status" value="1"/>
</dbReference>
<evidence type="ECO:0000256" key="13">
    <source>
        <dbReference type="SAM" id="MobiDB-lite"/>
    </source>
</evidence>
<dbReference type="InterPro" id="IPR024647">
    <property type="entry name" value="DNA_pol_a_cat_su_N"/>
</dbReference>
<dbReference type="GO" id="GO:1902975">
    <property type="term" value="P:mitotic DNA replication initiation"/>
    <property type="evidence" value="ECO:0007669"/>
    <property type="project" value="InterPro"/>
</dbReference>
<dbReference type="InterPro" id="IPR045846">
    <property type="entry name" value="POLBc_alpha"/>
</dbReference>
<dbReference type="SMART" id="SM00486">
    <property type="entry name" value="POLBc"/>
    <property type="match status" value="1"/>
</dbReference>
<evidence type="ECO:0000259" key="15">
    <source>
        <dbReference type="Pfam" id="PF03104"/>
    </source>
</evidence>
<dbReference type="Gene3D" id="3.30.70.2820">
    <property type="match status" value="1"/>
</dbReference>
<dbReference type="GO" id="GO:0000166">
    <property type="term" value="F:nucleotide binding"/>
    <property type="evidence" value="ECO:0007669"/>
    <property type="project" value="InterPro"/>
</dbReference>
<dbReference type="GO" id="GO:0008270">
    <property type="term" value="F:zinc ion binding"/>
    <property type="evidence" value="ECO:0007669"/>
    <property type="project" value="UniProtKB-KW"/>
</dbReference>
<evidence type="ECO:0000259" key="17">
    <source>
        <dbReference type="Pfam" id="PF12254"/>
    </source>
</evidence>
<evidence type="ECO:0000256" key="5">
    <source>
        <dbReference type="ARBA" id="ARBA00022705"/>
    </source>
</evidence>
<evidence type="ECO:0000259" key="14">
    <source>
        <dbReference type="Pfam" id="PF00136"/>
    </source>
</evidence>
<dbReference type="Pfam" id="PF08996">
    <property type="entry name" value="zf-DNA_Pol"/>
    <property type="match status" value="1"/>
</dbReference>
<keyword evidence="4 12" id="KW-0548">Nucleotidyltransferase</keyword>
<dbReference type="Pfam" id="PF03104">
    <property type="entry name" value="DNA_pol_B_exo1"/>
    <property type="match status" value="1"/>
</dbReference>
<keyword evidence="7" id="KW-0863">Zinc-finger</keyword>
<dbReference type="Gene3D" id="1.10.287.690">
    <property type="entry name" value="Helix hairpin bin"/>
    <property type="match status" value="1"/>
</dbReference>
<dbReference type="FunFam" id="3.30.70.2820:FF:000001">
    <property type="entry name" value="DNA polymerase"/>
    <property type="match status" value="1"/>
</dbReference>
<dbReference type="InterPro" id="IPR023211">
    <property type="entry name" value="DNA_pol_palm_dom_sf"/>
</dbReference>
<feature type="compositionally biased region" description="Basic and acidic residues" evidence="13">
    <location>
        <begin position="253"/>
        <end position="272"/>
    </location>
</feature>
<dbReference type="Gene3D" id="3.30.420.10">
    <property type="entry name" value="Ribonuclease H-like superfamily/Ribonuclease H"/>
    <property type="match status" value="1"/>
</dbReference>
<dbReference type="Pfam" id="PF00136">
    <property type="entry name" value="DNA_pol_B"/>
    <property type="match status" value="1"/>
</dbReference>
<evidence type="ECO:0000256" key="3">
    <source>
        <dbReference type="ARBA" id="ARBA00022679"/>
    </source>
</evidence>
<dbReference type="InterPro" id="IPR036397">
    <property type="entry name" value="RNaseH_sf"/>
</dbReference>
<feature type="region of interest" description="Disordered" evidence="13">
    <location>
        <begin position="165"/>
        <end position="282"/>
    </location>
</feature>
<dbReference type="GO" id="GO:0006273">
    <property type="term" value="P:lagging strand elongation"/>
    <property type="evidence" value="ECO:0007669"/>
    <property type="project" value="TreeGrafter"/>
</dbReference>
<evidence type="ECO:0000259" key="16">
    <source>
        <dbReference type="Pfam" id="PF08996"/>
    </source>
</evidence>
<evidence type="ECO:0000313" key="18">
    <source>
        <dbReference type="Proteomes" id="UP000050795"/>
    </source>
</evidence>
<feature type="domain" description="DNA-directed DNA polymerase family B exonuclease" evidence="15">
    <location>
        <begin position="493"/>
        <end position="788"/>
    </location>
</feature>
<feature type="domain" description="DNA polymerase alpha catalytic subunit N-terminal" evidence="17">
    <location>
        <begin position="21"/>
        <end position="82"/>
    </location>
</feature>
<evidence type="ECO:0000256" key="7">
    <source>
        <dbReference type="ARBA" id="ARBA00022771"/>
    </source>
</evidence>
<dbReference type="GO" id="GO:0003682">
    <property type="term" value="F:chromatin binding"/>
    <property type="evidence" value="ECO:0007669"/>
    <property type="project" value="TreeGrafter"/>
</dbReference>
<dbReference type="Proteomes" id="UP000050795">
    <property type="component" value="Unassembled WGS sequence"/>
</dbReference>
<keyword evidence="8" id="KW-0862">Zinc</keyword>
<feature type="compositionally biased region" description="Basic and acidic residues" evidence="13">
    <location>
        <begin position="207"/>
        <end position="224"/>
    </location>
</feature>
<feature type="compositionally biased region" description="Basic and acidic residues" evidence="13">
    <location>
        <begin position="169"/>
        <end position="182"/>
    </location>
</feature>
<dbReference type="GO" id="GO:0006272">
    <property type="term" value="P:leading strand elongation"/>
    <property type="evidence" value="ECO:0007669"/>
    <property type="project" value="TreeGrafter"/>
</dbReference>
<keyword evidence="3 12" id="KW-0808">Transferase</keyword>
<evidence type="ECO:0000256" key="6">
    <source>
        <dbReference type="ARBA" id="ARBA00022723"/>
    </source>
</evidence>